<keyword evidence="1" id="KW-0812">Transmembrane</keyword>
<dbReference type="AlphaFoldDB" id="A0A9N8JAU2"/>
<reference evidence="2" key="1">
    <citation type="submission" date="2020-06" db="EMBL/GenBank/DDBJ databases">
        <authorList>
            <person name="Onetto C."/>
        </authorList>
    </citation>
    <scope>NUCLEOTIDE SEQUENCE</scope>
</reference>
<feature type="transmembrane region" description="Helical" evidence="1">
    <location>
        <begin position="26"/>
        <end position="46"/>
    </location>
</feature>
<evidence type="ECO:0000313" key="2">
    <source>
        <dbReference type="EMBL" id="CAD0084503.1"/>
    </source>
</evidence>
<feature type="transmembrane region" description="Helical" evidence="1">
    <location>
        <begin position="66"/>
        <end position="84"/>
    </location>
</feature>
<keyword evidence="1" id="KW-1133">Transmembrane helix</keyword>
<keyword evidence="1" id="KW-0472">Membrane</keyword>
<dbReference type="Proteomes" id="UP000716446">
    <property type="component" value="Unassembled WGS sequence"/>
</dbReference>
<evidence type="ECO:0000256" key="1">
    <source>
        <dbReference type="SAM" id="Phobius"/>
    </source>
</evidence>
<keyword evidence="3" id="KW-1185">Reference proteome</keyword>
<comment type="caution">
    <text evidence="2">The sequence shown here is derived from an EMBL/GenBank/DDBJ whole genome shotgun (WGS) entry which is preliminary data.</text>
</comment>
<organism evidence="2 3">
    <name type="scientific">Aureobasidium vineae</name>
    <dbReference type="NCBI Taxonomy" id="2773715"/>
    <lineage>
        <taxon>Eukaryota</taxon>
        <taxon>Fungi</taxon>
        <taxon>Dikarya</taxon>
        <taxon>Ascomycota</taxon>
        <taxon>Pezizomycotina</taxon>
        <taxon>Dothideomycetes</taxon>
        <taxon>Dothideomycetidae</taxon>
        <taxon>Dothideales</taxon>
        <taxon>Saccotheciaceae</taxon>
        <taxon>Aureobasidium</taxon>
    </lineage>
</organism>
<dbReference type="PANTHER" id="PTHR35043:SF7">
    <property type="entry name" value="TRANSCRIPTION FACTOR DOMAIN-CONTAINING PROTEIN"/>
    <property type="match status" value="1"/>
</dbReference>
<proteinExistence type="predicted"/>
<gene>
    <name evidence="2" type="ORF">AWRI4619_LOCUS3070</name>
</gene>
<accession>A0A9N8JAU2</accession>
<evidence type="ECO:0000313" key="3">
    <source>
        <dbReference type="Proteomes" id="UP000716446"/>
    </source>
</evidence>
<sequence>MFTVFGNHTDLVSWTAEPHRRGSFQIMSSCIITISLCVWTALHLNILHYSDANRRWYTKRLMWRKLGWLCLGLLAPEMIAYTAWDQYRRSRRHVNKMSTQDATRDWGMVQAFYVVMGGFVVDLDNKASLYPKHSGRERLTLTPIGVDYIAKYHPLLLPQVNEEGIRDKSKANALAKFLVCVQAGWFIFQCITRMALSLPITLLEARSKH</sequence>
<dbReference type="PANTHER" id="PTHR35043">
    <property type="entry name" value="TRANSCRIPTION FACTOR DOMAIN-CONTAINING PROTEIN"/>
    <property type="match status" value="1"/>
</dbReference>
<protein>
    <submittedName>
        <fullName evidence="2">Uncharacterized protein</fullName>
    </submittedName>
</protein>
<dbReference type="EMBL" id="CAIJEN010000003">
    <property type="protein sequence ID" value="CAD0084503.1"/>
    <property type="molecule type" value="Genomic_DNA"/>
</dbReference>
<name>A0A9N8JAU2_9PEZI</name>